<sequence>MENYIDHIYNEDCIAGMARIPDHSVDMILTDLPYGVTDCRWDSILPFDQLWAQYLRVIKERGAICLTACQPFTTKLISSQQKLFRYCWYWAKNCSTGFTFAKHQPLRCIEEVCVFYKRAPVYNPQGIIVLDKPIKVRGKHNPAHGDSAYKITGHLEHDTETCITHYPRQLIEIKCERGLHPTQKPVALFAYLIRTYTNPGELVLDSCMGSGTTAAACIQTGRHYTGFELDNAYYHTAESRIKRLQEGKSS</sequence>
<reference evidence="6 7" key="1">
    <citation type="submission" date="2020-08" db="EMBL/GenBank/DDBJ databases">
        <authorList>
            <person name="Ren C."/>
            <person name="Gu Y."/>
            <person name="Xu Y."/>
        </authorList>
    </citation>
    <scope>NUCLEOTIDE SEQUENCE [LARGE SCALE GENOMIC DNA]</scope>
    <source>
        <strain evidence="6 7">LBM18003</strain>
    </source>
</reference>
<name>A0A7G9WGA0_9FIRM</name>
<evidence type="ECO:0000313" key="6">
    <source>
        <dbReference type="EMBL" id="QNO17712.1"/>
    </source>
</evidence>
<evidence type="ECO:0000256" key="2">
    <source>
        <dbReference type="ARBA" id="ARBA00022679"/>
    </source>
</evidence>
<dbReference type="EMBL" id="CP060696">
    <property type="protein sequence ID" value="QNO17712.1"/>
    <property type="molecule type" value="Genomic_DNA"/>
</dbReference>
<dbReference type="EC" id="2.1.1.-" evidence="4"/>
<dbReference type="InterPro" id="IPR002941">
    <property type="entry name" value="DNA_methylase_N4/N6"/>
</dbReference>
<keyword evidence="3" id="KW-0680">Restriction system</keyword>
<feature type="domain" description="DNA methylase N-4/N-6" evidence="5">
    <location>
        <begin position="25"/>
        <end position="238"/>
    </location>
</feature>
<accession>A0A7G9WGA0</accession>
<keyword evidence="2 6" id="KW-0808">Transferase</keyword>
<comment type="similarity">
    <text evidence="4">Belongs to the N(4)/N(6)-methyltransferase family.</text>
</comment>
<dbReference type="REBASE" id="443167">
    <property type="entry name" value="M.Oba18003ORF12415P"/>
</dbReference>
<evidence type="ECO:0000313" key="7">
    <source>
        <dbReference type="Proteomes" id="UP000516046"/>
    </source>
</evidence>
<dbReference type="Pfam" id="PF01555">
    <property type="entry name" value="N6_N4_Mtase"/>
    <property type="match status" value="1"/>
</dbReference>
<proteinExistence type="inferred from homology"/>
<dbReference type="InterPro" id="IPR001091">
    <property type="entry name" value="RM_Methyltransferase"/>
</dbReference>
<dbReference type="RefSeq" id="WP_212506776.1">
    <property type="nucleotide sequence ID" value="NZ_CP060696.1"/>
</dbReference>
<dbReference type="Proteomes" id="UP000516046">
    <property type="component" value="Chromosome"/>
</dbReference>
<dbReference type="Gene3D" id="3.40.50.150">
    <property type="entry name" value="Vaccinia Virus protein VP39"/>
    <property type="match status" value="1"/>
</dbReference>
<dbReference type="SUPFAM" id="SSF53335">
    <property type="entry name" value="S-adenosyl-L-methionine-dependent methyltransferases"/>
    <property type="match status" value="1"/>
</dbReference>
<evidence type="ECO:0000256" key="3">
    <source>
        <dbReference type="ARBA" id="ARBA00022747"/>
    </source>
</evidence>
<evidence type="ECO:0000256" key="1">
    <source>
        <dbReference type="ARBA" id="ARBA00022603"/>
    </source>
</evidence>
<protein>
    <recommendedName>
        <fullName evidence="4">Methyltransferase</fullName>
        <ecNumber evidence="4">2.1.1.-</ecNumber>
    </recommendedName>
</protein>
<dbReference type="PRINTS" id="PR00508">
    <property type="entry name" value="S21N4MTFRASE"/>
</dbReference>
<dbReference type="GO" id="GO:0009307">
    <property type="term" value="P:DNA restriction-modification system"/>
    <property type="evidence" value="ECO:0007669"/>
    <property type="project" value="UniProtKB-KW"/>
</dbReference>
<keyword evidence="7" id="KW-1185">Reference proteome</keyword>
<dbReference type="InterPro" id="IPR029063">
    <property type="entry name" value="SAM-dependent_MTases_sf"/>
</dbReference>
<dbReference type="GO" id="GO:0003677">
    <property type="term" value="F:DNA binding"/>
    <property type="evidence" value="ECO:0007669"/>
    <property type="project" value="InterPro"/>
</dbReference>
<evidence type="ECO:0000256" key="4">
    <source>
        <dbReference type="RuleBase" id="RU362026"/>
    </source>
</evidence>
<keyword evidence="1 6" id="KW-0489">Methyltransferase</keyword>
<organism evidence="6 7">
    <name type="scientific">Caproicibacterium amylolyticum</name>
    <dbReference type="NCBI Taxonomy" id="2766537"/>
    <lineage>
        <taxon>Bacteria</taxon>
        <taxon>Bacillati</taxon>
        <taxon>Bacillota</taxon>
        <taxon>Clostridia</taxon>
        <taxon>Eubacteriales</taxon>
        <taxon>Oscillospiraceae</taxon>
        <taxon>Caproicibacterium</taxon>
    </lineage>
</organism>
<dbReference type="AlphaFoldDB" id="A0A7G9WGA0"/>
<evidence type="ECO:0000259" key="5">
    <source>
        <dbReference type="Pfam" id="PF01555"/>
    </source>
</evidence>
<dbReference type="GO" id="GO:0008170">
    <property type="term" value="F:N-methyltransferase activity"/>
    <property type="evidence" value="ECO:0007669"/>
    <property type="project" value="InterPro"/>
</dbReference>
<gene>
    <name evidence="6" type="ORF">H6X83_12415</name>
</gene>
<dbReference type="KEGG" id="caml:H6X83_12415"/>
<dbReference type="GO" id="GO:0032259">
    <property type="term" value="P:methylation"/>
    <property type="evidence" value="ECO:0007669"/>
    <property type="project" value="UniProtKB-KW"/>
</dbReference>